<evidence type="ECO:0000256" key="7">
    <source>
        <dbReference type="SAM" id="Phobius"/>
    </source>
</evidence>
<feature type="transmembrane region" description="Helical" evidence="7">
    <location>
        <begin position="226"/>
        <end position="248"/>
    </location>
</feature>
<dbReference type="NCBIfam" id="TIGR00765">
    <property type="entry name" value="yihY_not_rbn"/>
    <property type="match status" value="1"/>
</dbReference>
<keyword evidence="9" id="KW-1185">Reference proteome</keyword>
<dbReference type="Proteomes" id="UP000281975">
    <property type="component" value="Unassembled WGS sequence"/>
</dbReference>
<comment type="caution">
    <text evidence="8">The sequence shown here is derived from an EMBL/GenBank/DDBJ whole genome shotgun (WGS) entry which is preliminary data.</text>
</comment>
<evidence type="ECO:0000313" key="9">
    <source>
        <dbReference type="Proteomes" id="UP000281975"/>
    </source>
</evidence>
<proteinExistence type="predicted"/>
<dbReference type="AlphaFoldDB" id="A0A420X0F8"/>
<dbReference type="GO" id="GO:0005886">
    <property type="term" value="C:plasma membrane"/>
    <property type="evidence" value="ECO:0007669"/>
    <property type="project" value="UniProtKB-SubCell"/>
</dbReference>
<dbReference type="PIRSF" id="PIRSF035875">
    <property type="entry name" value="RNase_BN"/>
    <property type="match status" value="1"/>
</dbReference>
<sequence>MAEHDSAENARGRQARRPGQLTRAGWRDACLRVKGCIDRDHIALLAAGVAFYGLLAIFPVIATLISLWGLLSDPQQVQHQITVLSAILPPEASGLIEQQVRSLEARAGNGITVVVGVLLAVLSATRGVDGLIEGMNIVYGESENRPLFRRLLLTLVMTAGLTLLTLVTLLTIIFVPMVARQLPFGWIVATLMVYLRWPLLLVLVMFSIAVLYRYGPNRRKPRWEWVGIGTFGATLLWIVGSIGFSAYVDHFASFDRLYGSLGAVVILLIWFWLSAFMVLLGGAMNSEMERQTRRDTTEDPEQPLGERHAHAADTVGRKP</sequence>
<feature type="transmembrane region" description="Helical" evidence="7">
    <location>
        <begin position="195"/>
        <end position="214"/>
    </location>
</feature>
<dbReference type="PANTHER" id="PTHR30213">
    <property type="entry name" value="INNER MEMBRANE PROTEIN YHJD"/>
    <property type="match status" value="1"/>
</dbReference>
<name>A0A420X0F8_9GAMM</name>
<protein>
    <submittedName>
        <fullName evidence="8">Membrane protein</fullName>
    </submittedName>
</protein>
<reference evidence="8 9" key="1">
    <citation type="submission" date="2018-10" db="EMBL/GenBank/DDBJ databases">
        <title>Genomic Encyclopedia of Type Strains, Phase IV (KMG-IV): sequencing the most valuable type-strain genomes for metagenomic binning, comparative biology and taxonomic classification.</title>
        <authorList>
            <person name="Goeker M."/>
        </authorList>
    </citation>
    <scope>NUCLEOTIDE SEQUENCE [LARGE SCALE GENOMIC DNA]</scope>
    <source>
        <strain evidence="8 9">DSM 23229</strain>
    </source>
</reference>
<evidence type="ECO:0000256" key="4">
    <source>
        <dbReference type="ARBA" id="ARBA00022989"/>
    </source>
</evidence>
<evidence type="ECO:0000256" key="3">
    <source>
        <dbReference type="ARBA" id="ARBA00022692"/>
    </source>
</evidence>
<feature type="transmembrane region" description="Helical" evidence="7">
    <location>
        <begin position="42"/>
        <end position="68"/>
    </location>
</feature>
<organism evidence="8 9">
    <name type="scientific">Kushneria sinocarnis</name>
    <dbReference type="NCBI Taxonomy" id="595502"/>
    <lineage>
        <taxon>Bacteria</taxon>
        <taxon>Pseudomonadati</taxon>
        <taxon>Pseudomonadota</taxon>
        <taxon>Gammaproteobacteria</taxon>
        <taxon>Oceanospirillales</taxon>
        <taxon>Halomonadaceae</taxon>
        <taxon>Kushneria</taxon>
    </lineage>
</organism>
<keyword evidence="2" id="KW-1003">Cell membrane</keyword>
<feature type="transmembrane region" description="Helical" evidence="7">
    <location>
        <begin position="152"/>
        <end position="175"/>
    </location>
</feature>
<comment type="subcellular location">
    <subcellularLocation>
        <location evidence="1">Cell membrane</location>
        <topology evidence="1">Multi-pass membrane protein</topology>
    </subcellularLocation>
</comment>
<keyword evidence="4 7" id="KW-1133">Transmembrane helix</keyword>
<dbReference type="PANTHER" id="PTHR30213:SF0">
    <property type="entry name" value="UPF0761 MEMBRANE PROTEIN YIHY"/>
    <property type="match status" value="1"/>
</dbReference>
<feature type="region of interest" description="Disordered" evidence="6">
    <location>
        <begin position="1"/>
        <end position="20"/>
    </location>
</feature>
<feature type="transmembrane region" description="Helical" evidence="7">
    <location>
        <begin position="111"/>
        <end position="132"/>
    </location>
</feature>
<evidence type="ECO:0000256" key="6">
    <source>
        <dbReference type="SAM" id="MobiDB-lite"/>
    </source>
</evidence>
<feature type="transmembrane region" description="Helical" evidence="7">
    <location>
        <begin position="260"/>
        <end position="284"/>
    </location>
</feature>
<dbReference type="Pfam" id="PF03631">
    <property type="entry name" value="Virul_fac_BrkB"/>
    <property type="match status" value="1"/>
</dbReference>
<keyword evidence="3 7" id="KW-0812">Transmembrane</keyword>
<keyword evidence="5 7" id="KW-0472">Membrane</keyword>
<feature type="compositionally biased region" description="Basic and acidic residues" evidence="6">
    <location>
        <begin position="1"/>
        <end position="11"/>
    </location>
</feature>
<gene>
    <name evidence="8" type="ORF">C7446_0045</name>
</gene>
<evidence type="ECO:0000313" key="8">
    <source>
        <dbReference type="EMBL" id="RKR07237.1"/>
    </source>
</evidence>
<evidence type="ECO:0000256" key="2">
    <source>
        <dbReference type="ARBA" id="ARBA00022475"/>
    </source>
</evidence>
<evidence type="ECO:0000256" key="1">
    <source>
        <dbReference type="ARBA" id="ARBA00004651"/>
    </source>
</evidence>
<feature type="region of interest" description="Disordered" evidence="6">
    <location>
        <begin position="289"/>
        <end position="319"/>
    </location>
</feature>
<evidence type="ECO:0000256" key="5">
    <source>
        <dbReference type="ARBA" id="ARBA00023136"/>
    </source>
</evidence>
<dbReference type="RefSeq" id="WP_170149956.1">
    <property type="nucleotide sequence ID" value="NZ_RBIN01000001.1"/>
</dbReference>
<dbReference type="InterPro" id="IPR017039">
    <property type="entry name" value="Virul_fac_BrkB"/>
</dbReference>
<accession>A0A420X0F8</accession>
<dbReference type="EMBL" id="RBIN01000001">
    <property type="protein sequence ID" value="RKR07237.1"/>
    <property type="molecule type" value="Genomic_DNA"/>
</dbReference>